<comment type="function">
    <text evidence="7">Catalyzes the N-acylation of UDP-3-O-acylglucosamine using 3-hydroxyacyl-ACP as the acyl donor. Is involved in the biosynthesis of lipid A, a phosphorylated glycolipid that anchors the lipopolysaccharide to the outer membrane of the cell.</text>
</comment>
<keyword evidence="4 7" id="KW-0677">Repeat</keyword>
<organism evidence="10 11">
    <name type="scientific">Terriglobus roseus</name>
    <dbReference type="NCBI Taxonomy" id="392734"/>
    <lineage>
        <taxon>Bacteria</taxon>
        <taxon>Pseudomonadati</taxon>
        <taxon>Acidobacteriota</taxon>
        <taxon>Terriglobia</taxon>
        <taxon>Terriglobales</taxon>
        <taxon>Acidobacteriaceae</taxon>
        <taxon>Terriglobus</taxon>
    </lineage>
</organism>
<dbReference type="InterPro" id="IPR056729">
    <property type="entry name" value="GMPPB_C"/>
</dbReference>
<keyword evidence="5 7" id="KW-0443">Lipid metabolism</keyword>
<comment type="pathway">
    <text evidence="7">Bacterial outer membrane biogenesis; LPS lipid A biosynthesis.</text>
</comment>
<dbReference type="GO" id="GO:0009245">
    <property type="term" value="P:lipid A biosynthetic process"/>
    <property type="evidence" value="ECO:0007669"/>
    <property type="project" value="UniProtKB-UniRule"/>
</dbReference>
<reference evidence="10 11" key="1">
    <citation type="submission" date="2016-10" db="EMBL/GenBank/DDBJ databases">
        <authorList>
            <person name="de Groot N.N."/>
        </authorList>
    </citation>
    <scope>NUCLEOTIDE SEQUENCE [LARGE SCALE GENOMIC DNA]</scope>
    <source>
        <strain evidence="10 11">AB35.6</strain>
    </source>
</reference>
<dbReference type="EC" id="2.3.1.191" evidence="7"/>
<dbReference type="GO" id="GO:0016020">
    <property type="term" value="C:membrane"/>
    <property type="evidence" value="ECO:0007669"/>
    <property type="project" value="GOC"/>
</dbReference>
<dbReference type="Pfam" id="PF25087">
    <property type="entry name" value="GMPPB_C"/>
    <property type="match status" value="1"/>
</dbReference>
<dbReference type="InterPro" id="IPR020573">
    <property type="entry name" value="UDP_GlcNAc_AcTrfase_non-rep"/>
</dbReference>
<comment type="similarity">
    <text evidence="7">Belongs to the transferase hexapeptide repeat family. LpxD subfamily.</text>
</comment>
<dbReference type="NCBIfam" id="NF002060">
    <property type="entry name" value="PRK00892.1"/>
    <property type="match status" value="1"/>
</dbReference>
<dbReference type="InterPro" id="IPR011004">
    <property type="entry name" value="Trimer_LpxA-like_sf"/>
</dbReference>
<feature type="domain" description="Mannose-1-phosphate guanyltransferase C-terminal" evidence="9">
    <location>
        <begin position="98"/>
        <end position="217"/>
    </location>
</feature>
<proteinExistence type="inferred from homology"/>
<evidence type="ECO:0000256" key="5">
    <source>
        <dbReference type="ARBA" id="ARBA00023098"/>
    </source>
</evidence>
<sequence>MKLSEIASRLGAELVGDGDVEITGVAGIEHARPDQVTFIANPKYAPLAKSTRAAAILVEPDFPTLEGTSTLRIRNCYRAFAETIKIFYTAPKYVPGIHPTAVIDPSARIGPGAHVGAYVVVGAGVVMGDDAILLPHAVIYQGARIGHRFFAHAHAVVREFCRIGDDVTLQNGAVIGADGFGYARDGAAWVKIVQSGATVLGDRVEVQANACVDRASIGETSIGAGSKIDNLVQVGHGSTVGENTLLCAQVGLAGSTEVGDRVILAGQVGVAGHCKVGDGAVATAQSGIPSDVAAGAIVSGYPAMDNRQWLRSVAAFARLPEMLREIRSLRKTNTAPE</sequence>
<comment type="subunit">
    <text evidence="7">Homotrimer.</text>
</comment>
<comment type="catalytic activity">
    <reaction evidence="7">
        <text>a UDP-3-O-[(3R)-3-hydroxyacyl]-alpha-D-glucosamine + a (3R)-hydroxyacyl-[ACP] = a UDP-2-N,3-O-bis[(3R)-3-hydroxyacyl]-alpha-D-glucosamine + holo-[ACP] + H(+)</text>
        <dbReference type="Rhea" id="RHEA:53836"/>
        <dbReference type="Rhea" id="RHEA-COMP:9685"/>
        <dbReference type="Rhea" id="RHEA-COMP:9945"/>
        <dbReference type="ChEBI" id="CHEBI:15378"/>
        <dbReference type="ChEBI" id="CHEBI:64479"/>
        <dbReference type="ChEBI" id="CHEBI:78827"/>
        <dbReference type="ChEBI" id="CHEBI:137740"/>
        <dbReference type="ChEBI" id="CHEBI:137748"/>
        <dbReference type="EC" id="2.3.1.191"/>
    </reaction>
</comment>
<feature type="domain" description="UDP-3-O-[3-hydroxymyristoyl] glucosamine N-acyltransferase non-repeat region" evidence="8">
    <location>
        <begin position="19"/>
        <end position="85"/>
    </location>
</feature>
<dbReference type="Pfam" id="PF04613">
    <property type="entry name" value="LpxD"/>
    <property type="match status" value="1"/>
</dbReference>
<keyword evidence="2 7" id="KW-0441">Lipid A biosynthesis</keyword>
<name>A0A1H4ITL7_9BACT</name>
<dbReference type="Gene3D" id="2.160.10.10">
    <property type="entry name" value="Hexapeptide repeat proteins"/>
    <property type="match status" value="1"/>
</dbReference>
<evidence type="ECO:0000256" key="6">
    <source>
        <dbReference type="ARBA" id="ARBA00023315"/>
    </source>
</evidence>
<dbReference type="RefSeq" id="WP_074651820.1">
    <property type="nucleotide sequence ID" value="NZ_FNSD01000001.1"/>
</dbReference>
<gene>
    <name evidence="7" type="primary">lpxD</name>
    <name evidence="10" type="ORF">SAMN05443244_0064</name>
</gene>
<dbReference type="OrthoDB" id="9784739at2"/>
<evidence type="ECO:0000259" key="8">
    <source>
        <dbReference type="Pfam" id="PF04613"/>
    </source>
</evidence>
<evidence type="ECO:0000256" key="2">
    <source>
        <dbReference type="ARBA" id="ARBA00022556"/>
    </source>
</evidence>
<dbReference type="AlphaFoldDB" id="A0A1H4ITL7"/>
<protein>
    <recommendedName>
        <fullName evidence="7">UDP-3-O-acylglucosamine N-acyltransferase</fullName>
        <ecNumber evidence="7">2.3.1.191</ecNumber>
    </recommendedName>
</protein>
<evidence type="ECO:0000256" key="3">
    <source>
        <dbReference type="ARBA" id="ARBA00022679"/>
    </source>
</evidence>
<keyword evidence="6 7" id="KW-0012">Acyltransferase</keyword>
<dbReference type="Proteomes" id="UP000182409">
    <property type="component" value="Unassembled WGS sequence"/>
</dbReference>
<dbReference type="CDD" id="cd03352">
    <property type="entry name" value="LbH_LpxD"/>
    <property type="match status" value="1"/>
</dbReference>
<dbReference type="GO" id="GO:0103118">
    <property type="term" value="F:UDP-3-O-[(3R)-3-hydroxyacyl]-glucosamine N-acyltransferase activity"/>
    <property type="evidence" value="ECO:0007669"/>
    <property type="project" value="UniProtKB-EC"/>
</dbReference>
<evidence type="ECO:0000259" key="9">
    <source>
        <dbReference type="Pfam" id="PF25087"/>
    </source>
</evidence>
<dbReference type="GO" id="GO:0016410">
    <property type="term" value="F:N-acyltransferase activity"/>
    <property type="evidence" value="ECO:0007669"/>
    <property type="project" value="InterPro"/>
</dbReference>
<dbReference type="EMBL" id="FNSD01000001">
    <property type="protein sequence ID" value="SEB37399.1"/>
    <property type="molecule type" value="Genomic_DNA"/>
</dbReference>
<evidence type="ECO:0000256" key="4">
    <source>
        <dbReference type="ARBA" id="ARBA00022737"/>
    </source>
</evidence>
<dbReference type="InterPro" id="IPR007691">
    <property type="entry name" value="LpxD"/>
</dbReference>
<dbReference type="PANTHER" id="PTHR43378:SF2">
    <property type="entry name" value="UDP-3-O-ACYLGLUCOSAMINE N-ACYLTRANSFERASE 1, MITOCHONDRIAL-RELATED"/>
    <property type="match status" value="1"/>
</dbReference>
<dbReference type="PANTHER" id="PTHR43378">
    <property type="entry name" value="UDP-3-O-ACYLGLUCOSAMINE N-ACYLTRANSFERASE"/>
    <property type="match status" value="1"/>
</dbReference>
<evidence type="ECO:0000256" key="7">
    <source>
        <dbReference type="HAMAP-Rule" id="MF_00523"/>
    </source>
</evidence>
<dbReference type="HAMAP" id="MF_00523">
    <property type="entry name" value="LpxD"/>
    <property type="match status" value="1"/>
</dbReference>
<feature type="active site" description="Proton acceptor" evidence="7">
    <location>
        <position position="236"/>
    </location>
</feature>
<accession>A0A1H4ITL7</accession>
<dbReference type="Gene3D" id="3.40.1390.10">
    <property type="entry name" value="MurE/MurF, N-terminal domain"/>
    <property type="match status" value="1"/>
</dbReference>
<evidence type="ECO:0000313" key="11">
    <source>
        <dbReference type="Proteomes" id="UP000182409"/>
    </source>
</evidence>
<dbReference type="UniPathway" id="UPA00973"/>
<keyword evidence="3 7" id="KW-0808">Transferase</keyword>
<keyword evidence="1 7" id="KW-0444">Lipid biosynthesis</keyword>
<evidence type="ECO:0000256" key="1">
    <source>
        <dbReference type="ARBA" id="ARBA00022516"/>
    </source>
</evidence>
<dbReference type="SUPFAM" id="SSF51161">
    <property type="entry name" value="Trimeric LpxA-like enzymes"/>
    <property type="match status" value="1"/>
</dbReference>
<evidence type="ECO:0000313" key="10">
    <source>
        <dbReference type="EMBL" id="SEB37399.1"/>
    </source>
</evidence>
<dbReference type="NCBIfam" id="TIGR01853">
    <property type="entry name" value="lipid_A_lpxD"/>
    <property type="match status" value="1"/>
</dbReference>